<keyword evidence="1" id="KW-1133">Transmembrane helix</keyword>
<proteinExistence type="predicted"/>
<organism evidence="2 3">
    <name type="scientific">Sulfurimonas marina</name>
    <dbReference type="NCBI Taxonomy" id="2590551"/>
    <lineage>
        <taxon>Bacteria</taxon>
        <taxon>Pseudomonadati</taxon>
        <taxon>Campylobacterota</taxon>
        <taxon>Epsilonproteobacteria</taxon>
        <taxon>Campylobacterales</taxon>
        <taxon>Sulfurimonadaceae</taxon>
        <taxon>Sulfurimonas</taxon>
    </lineage>
</organism>
<feature type="transmembrane region" description="Helical" evidence="1">
    <location>
        <begin position="7"/>
        <end position="24"/>
    </location>
</feature>
<dbReference type="KEGG" id="smax:FJR03_06555"/>
<sequence>MYLKRYTIASLIWMAIVGWFVYAYVTPETFAVNLFGTQMPALSIALLVVIPVFILYIASTAHMWFHSLVRTFQDRKYQKDYDKIIDAIVDAYVGKANRHYEFRTPRYKLLGMLLENTAIAPLKDIAGITKNEKIDTILEVINKIKAGEVVDLKPYGLKAENELVIANKRNKYKNGGLTAEAILSNSTKYADVLCKEVYVDFVQTAPLEGIEKYKEYMSEEALNIIFARINADENRIEIPNEQLIALMNMLKLDKKNLINISRTLSKSGMIPEQRMKLFETLIESNEDAMDAYLYTLFDLEMLAPADEILDIASADEYLNFRAYRALKECGKNFHIDMFI</sequence>
<dbReference type="Proteomes" id="UP000593910">
    <property type="component" value="Chromosome"/>
</dbReference>
<keyword evidence="1" id="KW-0472">Membrane</keyword>
<gene>
    <name evidence="2" type="ORF">FJR03_06555</name>
</gene>
<keyword evidence="1" id="KW-0812">Transmembrane</keyword>
<protein>
    <submittedName>
        <fullName evidence="2">Uncharacterized protein</fullName>
    </submittedName>
</protein>
<feature type="transmembrane region" description="Helical" evidence="1">
    <location>
        <begin position="44"/>
        <end position="65"/>
    </location>
</feature>
<name>A0A7M1AY35_9BACT</name>
<evidence type="ECO:0000256" key="1">
    <source>
        <dbReference type="SAM" id="Phobius"/>
    </source>
</evidence>
<evidence type="ECO:0000313" key="3">
    <source>
        <dbReference type="Proteomes" id="UP000593910"/>
    </source>
</evidence>
<evidence type="ECO:0000313" key="2">
    <source>
        <dbReference type="EMBL" id="QOP42379.1"/>
    </source>
</evidence>
<dbReference type="EMBL" id="CP041165">
    <property type="protein sequence ID" value="QOP42379.1"/>
    <property type="molecule type" value="Genomic_DNA"/>
</dbReference>
<keyword evidence="3" id="KW-1185">Reference proteome</keyword>
<dbReference type="AlphaFoldDB" id="A0A7M1AY35"/>
<accession>A0A7M1AY35</accession>
<reference evidence="2 3" key="1">
    <citation type="submission" date="2019-06" db="EMBL/GenBank/DDBJ databases">
        <title>Sulfurimonas gotlandica sp. nov., a chemoautotrophic and psychrotolerant epsilonproteobacterium isolated from a pelagic redoxcline, and an emended description of the genus Sulfurimonas.</title>
        <authorList>
            <person name="Wang S."/>
            <person name="Jiang L."/>
            <person name="Shao Z."/>
        </authorList>
    </citation>
    <scope>NUCLEOTIDE SEQUENCE [LARGE SCALE GENOMIC DNA]</scope>
    <source>
        <strain evidence="2 3">B2</strain>
    </source>
</reference>